<dbReference type="PANTHER" id="PTHR31136:SF5">
    <property type="entry name" value="2-OXOADIPATE DIOXYGENASE_DECARBOXYLASE, CHLOROPLASTIC"/>
    <property type="match status" value="1"/>
</dbReference>
<comment type="cofactor">
    <cofactor evidence="1">
        <name>Fe(2+)</name>
        <dbReference type="ChEBI" id="CHEBI:29033"/>
    </cofactor>
</comment>
<evidence type="ECO:0000256" key="1">
    <source>
        <dbReference type="ARBA" id="ARBA00001954"/>
    </source>
</evidence>
<reference evidence="9" key="1">
    <citation type="submission" date="2017-04" db="EMBL/GenBank/DDBJ databases">
        <authorList>
            <person name="Varghese N."/>
            <person name="Submissions S."/>
        </authorList>
    </citation>
    <scope>NUCLEOTIDE SEQUENCE [LARGE SCALE GENOMIC DNA]</scope>
    <source>
        <strain evidence="9">DSM 22618</strain>
    </source>
</reference>
<dbReference type="Gene3D" id="3.10.180.50">
    <property type="match status" value="1"/>
</dbReference>
<gene>
    <name evidence="8" type="ORF">SAMN02745746_03561</name>
</gene>
<dbReference type="EC" id="1.13.11.93" evidence="6"/>
<dbReference type="Pfam" id="PF07063">
    <property type="entry name" value="HGLS"/>
    <property type="match status" value="1"/>
</dbReference>
<dbReference type="EMBL" id="FXAG01000025">
    <property type="protein sequence ID" value="SMF48408.1"/>
    <property type="molecule type" value="Genomic_DNA"/>
</dbReference>
<evidence type="ECO:0000256" key="2">
    <source>
        <dbReference type="ARBA" id="ARBA00022964"/>
    </source>
</evidence>
<keyword evidence="4" id="KW-0408">Iron</keyword>
<dbReference type="PANTHER" id="PTHR31136">
    <property type="entry name" value="DUF1338 DOMAIN-CONTAINING PROTEIN"/>
    <property type="match status" value="1"/>
</dbReference>
<dbReference type="CDD" id="cd16349">
    <property type="entry name" value="VOC_like"/>
    <property type="match status" value="1"/>
</dbReference>
<name>A0A1Y6C6X5_9NEIS</name>
<organism evidence="8 9">
    <name type="scientific">Pseudogulbenkiania subflava DSM 22618</name>
    <dbReference type="NCBI Taxonomy" id="1123014"/>
    <lineage>
        <taxon>Bacteria</taxon>
        <taxon>Pseudomonadati</taxon>
        <taxon>Pseudomonadota</taxon>
        <taxon>Betaproteobacteria</taxon>
        <taxon>Neisseriales</taxon>
        <taxon>Chromobacteriaceae</taxon>
        <taxon>Pseudogulbenkiania</taxon>
    </lineage>
</organism>
<evidence type="ECO:0000256" key="3">
    <source>
        <dbReference type="ARBA" id="ARBA00023002"/>
    </source>
</evidence>
<evidence type="ECO:0000313" key="8">
    <source>
        <dbReference type="EMBL" id="SMF48408.1"/>
    </source>
</evidence>
<keyword evidence="3" id="KW-0560">Oxidoreductase</keyword>
<dbReference type="GO" id="GO:0051213">
    <property type="term" value="F:dioxygenase activity"/>
    <property type="evidence" value="ECO:0007669"/>
    <property type="project" value="UniProtKB-KW"/>
</dbReference>
<dbReference type="STRING" id="1123014.SAMN02745746_03561"/>
<protein>
    <recommendedName>
        <fullName evidence="6">2-oxoadipate dioxygenase/decarboxylase</fullName>
        <ecNumber evidence="6">1.13.11.93</ecNumber>
    </recommendedName>
    <alternativeName>
        <fullName evidence="7">2-hydroxyglutarate synthase</fullName>
    </alternativeName>
</protein>
<dbReference type="AlphaFoldDB" id="A0A1Y6C6X5"/>
<dbReference type="RefSeq" id="WP_085277574.1">
    <property type="nucleotide sequence ID" value="NZ_FXAG01000025.1"/>
</dbReference>
<dbReference type="SMART" id="SM01150">
    <property type="entry name" value="DUF1338"/>
    <property type="match status" value="1"/>
</dbReference>
<evidence type="ECO:0000256" key="4">
    <source>
        <dbReference type="ARBA" id="ARBA00023004"/>
    </source>
</evidence>
<evidence type="ECO:0000256" key="6">
    <source>
        <dbReference type="ARBA" id="ARBA00035023"/>
    </source>
</evidence>
<evidence type="ECO:0000256" key="5">
    <source>
        <dbReference type="ARBA" id="ARBA00035013"/>
    </source>
</evidence>
<sequence>MAHVNANVETSQLWQLLEAVAGQASTRSLFNMIEVDDTLLTAAVRPATVPRLVLAQAMNMLLFAKNLEAVPEGKTYVTAKLAEGGKVVFDHGALRTVTAADTGALPMGEQAFKRFLEPLGFAVAGVYPLPRLKMTGRAYCHQDAPEVVAQFFVSELHADQFSPAFQAAVNEVLGSSRDPLSARAKELLAKLADARALPFAEAAELLPELVGCFDVQHATPRLAAYQILLEESAEMAWISTEGNAFNHATDHVEDVFAVADALRAQGLPIKDKVEVSAAGSVRQTAFKATRVEREFIAADGSCVTRVVPGSFYEFITRDRIVDPATGESKLDLRFDSSNAQGIFKMTAAAC</sequence>
<keyword evidence="9" id="KW-1185">Reference proteome</keyword>
<accession>A0A1Y6C6X5</accession>
<keyword evidence="2" id="KW-0223">Dioxygenase</keyword>
<evidence type="ECO:0000256" key="7">
    <source>
        <dbReference type="ARBA" id="ARBA00035045"/>
    </source>
</evidence>
<comment type="similarity">
    <text evidence="5">Belongs to the 2-oxoadipate dioxygenase/decarboxylase family.</text>
</comment>
<evidence type="ECO:0000313" key="9">
    <source>
        <dbReference type="Proteomes" id="UP000192920"/>
    </source>
</evidence>
<proteinExistence type="inferred from homology"/>
<dbReference type="InterPro" id="IPR009770">
    <property type="entry name" value="HGLS"/>
</dbReference>
<dbReference type="Proteomes" id="UP000192920">
    <property type="component" value="Unassembled WGS sequence"/>
</dbReference>